<dbReference type="EMBL" id="JAEPRB010000045">
    <property type="protein sequence ID" value="KAG2224294.1"/>
    <property type="molecule type" value="Genomic_DNA"/>
</dbReference>
<evidence type="ECO:0000256" key="1">
    <source>
        <dbReference type="ARBA" id="ARBA00010948"/>
    </source>
</evidence>
<evidence type="ECO:0000256" key="2">
    <source>
        <dbReference type="ARBA" id="ARBA00023006"/>
    </source>
</evidence>
<proteinExistence type="inferred from homology"/>
<keyword evidence="6" id="KW-1185">Reference proteome</keyword>
<dbReference type="InterPro" id="IPR058750">
    <property type="entry name" value="TPR_Epg5"/>
</dbReference>
<feature type="compositionally biased region" description="Polar residues" evidence="3">
    <location>
        <begin position="41"/>
        <end position="55"/>
    </location>
</feature>
<dbReference type="Pfam" id="PF26573">
    <property type="entry name" value="TPR_Epg5_2"/>
    <property type="match status" value="1"/>
</dbReference>
<dbReference type="OrthoDB" id="75419at2759"/>
<protein>
    <recommendedName>
        <fullName evidence="4">Epg5-like TPR domain-containing protein</fullName>
    </recommendedName>
</protein>
<dbReference type="PANTHER" id="PTHR31139:SF4">
    <property type="entry name" value="ECTOPIC P GRANULES PROTEIN 5 HOMOLOG"/>
    <property type="match status" value="1"/>
</dbReference>
<evidence type="ECO:0000313" key="5">
    <source>
        <dbReference type="EMBL" id="KAG2224294.1"/>
    </source>
</evidence>
<feature type="domain" description="Epg5-like TPR" evidence="4">
    <location>
        <begin position="1123"/>
        <end position="1269"/>
    </location>
</feature>
<dbReference type="InterPro" id="IPR051436">
    <property type="entry name" value="Autophagy-related_EPG5"/>
</dbReference>
<gene>
    <name evidence="5" type="ORF">INT45_012862</name>
</gene>
<accession>A0A8H7S647</accession>
<feature type="region of interest" description="Disordered" evidence="3">
    <location>
        <begin position="1002"/>
        <end position="1030"/>
    </location>
</feature>
<feature type="compositionally biased region" description="Low complexity" evidence="3">
    <location>
        <begin position="28"/>
        <end position="40"/>
    </location>
</feature>
<dbReference type="GO" id="GO:0097352">
    <property type="term" value="P:autophagosome maturation"/>
    <property type="evidence" value="ECO:0007669"/>
    <property type="project" value="TreeGrafter"/>
</dbReference>
<evidence type="ECO:0000256" key="3">
    <source>
        <dbReference type="SAM" id="MobiDB-lite"/>
    </source>
</evidence>
<feature type="region of interest" description="Disordered" evidence="3">
    <location>
        <begin position="28"/>
        <end position="55"/>
    </location>
</feature>
<evidence type="ECO:0000313" key="6">
    <source>
        <dbReference type="Proteomes" id="UP000646827"/>
    </source>
</evidence>
<dbReference type="GO" id="GO:0005737">
    <property type="term" value="C:cytoplasm"/>
    <property type="evidence" value="ECO:0007669"/>
    <property type="project" value="TreeGrafter"/>
</dbReference>
<name>A0A8H7S647_9FUNG</name>
<sequence>MQANRHSFLHSKRVRHFASKYARSITSSSSSISSSTATTTPTMAPNKSNDETNNNTISKSHNVLFSFNNTEDDPNLTQVLTQYQSHLNKVHKILLQMQEIHYESPWKLEPNYTMLQGKCGDGSEITHEYQGQQAVFQTAESTRLKQILEQHRNNINPALYQCLFEAKLARITTQTLIDDTLWSLQNRPRLRMYDNNAGQPVLLAEQEQERQQDLMVMRRLLHSLFAAERLYSTSQQQQQQQQQETTETTDIETEEVSAFIKDVRTWILNVSAVYLRLATLHDRIDLLLHLLRSPGTTQWAASLIQYIYRRDDQHWSIFMEEYLTMMSILFDYSLHENKPKWNEDDYLTALDQLGIVYVFDTLSSAILRQSGNHEALFVFGDKLIILLNIGIQTFSNQQYTNAMKRLAQIICKIAQVLMDRMCAKRDIKDEAQQYMDDFLVKVVDGYLHIQDAKVWHFLPALPFHAVSIRALWKIVLSLLDMDDYMEPQDLQHTLENLPNISKVLAFLSESQIQGVFLLGCLSNMVTSIPASGEDGMDDKDRELAGCLIAVVAYTLFTTAFVDSNLREIYYKDVRDSFGSICTSQPFTMSLLLRWTVAHFDIMEGMAVYLFRSLPLSKWKLLQGDIILLHELLVEGGAITTSGNSTLKTTFARYVIEHLNYGYDEKEDITIFNSQPWHSRKLPFLPYAIHEELAFMILDILRLYHPLPDSDKNANLIKAVGTSVSAYLPTKTQQLLTSAAARVAAASNHKTTPADGHNNSIIEWSWKIALQLKLYDCTLSDRATDIENSITGSFIKDMLHGHSDLTACHGALVVYISFLLSPTSRHFLRFESGNGWDKLLLILRRSQHPEAVVQILGNIVPTFFYMHGDDFFNDENVLNFLRQMMDFKTDPMLVHAVGTWVPNEKTLFGTDMNGVAMMMGSHVWHGSFIDSVEQIAEESNCSGGSGFSYRDLVLHSWIKTVFGKKEWMWSDRYVSAMDALCKIAFCLHRHDLVRDMLLEEQRKLQQPQHRHPVTSPKPSPSSSIQHNQNYQHQRNPLRMIKNMLPDPSYTSLLAGEWSLASVTTNNLFRAPGVEQDSLWFAFDVLTLETMDEEDERRAIAEACANIKNLTSDMDITAIIKLNEARLEKPIDFFTIYRWLQHILICPADHPLLPLFLQMFFSLYYANIQKDGLLLFYGHIFFAKKQDMIEKLRDKIAYLQTYHGQQQTDENDKAKNKQQNNNNFQERLQSAHHEDLRRIYYAMWLWLDKTDLLNPTFDMASLPKHYCPDLLHSCRRSDIAGEKLKPWQDTQLLWHELIQYDQLSDMFNDFSWIGSDKFRPIIQEKNPRNQIKRTHTVDPQHILSPPDFQLTKPAQILSSTELLSSTPQVLLGSTIETLSQHAERFHDHLKRQRKLDTEYIEKLMVLYINKPGSKHVEADCGKKCKKPAEWDIIVSYAQKDEIISQQLEDIRKQIASRYIFRSVDARICIQALLAFRKFDAIVDQARQGKRQNGALIQLGWSCLQYFFKNLLSHDMKSFPPARIIVRHMSKTLGEAIADDSQYVAKFFDLIDEDMVGDQKKSDHYERIRLVYPVFKPHADNKHLPTTLDRVLRYDSNSQLHLLPQFNMLLWANSSYANETARNTVYNSLFSHLKHAIIQENEPLFKTYCDIVLSLMESCGKSKKPEHVKVLEFILKLLVETTTQQASGRSTIVDEFVTKIENSEKINGDTLIALMKCLETKFSKDKHLFATYTNAIPSLCRLFQFIFNDLRFSCSQKDGVAFVWSHLNQCFHLWWRNPEDCCREKYPFSKAFSESYQHVLQHYIDYFDVTGRAKLLNLIFGYYHEKLLQPPSGNDEWIECYGHTISRLNWGYFELSSNHVRRIYQTWSSLRQLQQESIHQKRRTIYVNFIWKILSLWMSAHPSQSIAADMQQNCYDYVQVAFIYVQDGDKVWPEANKERRDALDRLWDTFCRKYTSLSVDQVSNIVSQLRRNWNTSLPLPSAASNHVFLSHCVDWVRRLTCFNEQTSMKRRRLFADYIFKLLPENDTDIQRAWVQHIYQVVNQDTLKKTHGEDFEETIILLSYMLPFTHDEIPPGGNGGMLTAAFGAFSKSPTSIENVGMMENVLEQYVITVASPDWCRLGELLSRSNPDYSLFLQYCLDKSAFLTMRVYGEAKLQQECAHQDPVRLANLAEEVAAVISIAKVDRKAVVYLVKFFATLFCRSRQQESRLLASIVSLSRTASRWVNAHQHSPKPDLGNEWYVFATLLDAFLASRLITRGVLSPAPTSADWLKRMDLMRADKKYKPFVQILTKGIEITQDSDRWTIWQMDQVVTEFAQSLYIS</sequence>
<comment type="caution">
    <text evidence="5">The sequence shown here is derived from an EMBL/GenBank/DDBJ whole genome shotgun (WGS) entry which is preliminary data.</text>
</comment>
<dbReference type="Proteomes" id="UP000646827">
    <property type="component" value="Unassembled WGS sequence"/>
</dbReference>
<keyword evidence="2" id="KW-0072">Autophagy</keyword>
<evidence type="ECO:0000259" key="4">
    <source>
        <dbReference type="Pfam" id="PF26573"/>
    </source>
</evidence>
<dbReference type="PANTHER" id="PTHR31139">
    <property type="entry name" value="ECTOPIC P GRANULES PROTEIN 5 HOMOLOG"/>
    <property type="match status" value="1"/>
</dbReference>
<comment type="similarity">
    <text evidence="1">Belongs to the EPG5 family.</text>
</comment>
<reference evidence="5 6" key="1">
    <citation type="submission" date="2020-12" db="EMBL/GenBank/DDBJ databases">
        <title>Metabolic potential, ecology and presence of endohyphal bacteria is reflected in genomic diversity of Mucoromycotina.</title>
        <authorList>
            <person name="Muszewska A."/>
            <person name="Okrasinska A."/>
            <person name="Steczkiewicz K."/>
            <person name="Drgas O."/>
            <person name="Orlowska M."/>
            <person name="Perlinska-Lenart U."/>
            <person name="Aleksandrzak-Piekarczyk T."/>
            <person name="Szatraj K."/>
            <person name="Zielenkiewicz U."/>
            <person name="Pilsyk S."/>
            <person name="Malc E."/>
            <person name="Mieczkowski P."/>
            <person name="Kruszewska J.S."/>
            <person name="Biernat P."/>
            <person name="Pawlowska J."/>
        </authorList>
    </citation>
    <scope>NUCLEOTIDE SEQUENCE [LARGE SCALE GENOMIC DNA]</scope>
    <source>
        <strain evidence="5 6">CBS 142.35</strain>
    </source>
</reference>
<organism evidence="5 6">
    <name type="scientific">Circinella minor</name>
    <dbReference type="NCBI Taxonomy" id="1195481"/>
    <lineage>
        <taxon>Eukaryota</taxon>
        <taxon>Fungi</taxon>
        <taxon>Fungi incertae sedis</taxon>
        <taxon>Mucoromycota</taxon>
        <taxon>Mucoromycotina</taxon>
        <taxon>Mucoromycetes</taxon>
        <taxon>Mucorales</taxon>
        <taxon>Lichtheimiaceae</taxon>
        <taxon>Circinella</taxon>
    </lineage>
</organism>